<proteinExistence type="predicted"/>
<sequence length="1268" mass="143137">MDLDAVHDVNSFSDQTMMPVHNNILEENMPYEAAFSYDELFPSLPENEMKPEAPSVDMGQWTQKMKLKSSVITQVFRVPVEERKFRDMNSQRFGEQGEQAKICSDIMQKTGAHIEISSSKDQSLTILVTGKEEAVLKARRLIVKELQTQAVVAIPIPKEHHRYILGKGGKKLTDLELSTATKISVPRPDENSDLIRITGTKEGIDRARHEIQLISDEQSKLAFERLTISKMYHPFIFGPFNETLNQIINETGARVNIPPASVMKDELTIAGEKESVAQAKAKILDIYEERKKNCQHVSVEVPKNQHKYIIGPRGQTIQEILQETGVSVEMPPPDVQSDTITLRGEQAKLGPALTLVYSKANSVKTEHLDVPSWLHKYIIGKKGANIKHTTQDLSKVQVDFMDESIKVEGPPEEVYEACKRLKEMIDNLRKQVAYEEIKVNPTFHRHIIGKSGSNINRLKEDTKTLINIPTDSDSDVIRIEGPPEGVAQVKKELLEMVHKMENEVSKDLVIEQRFHRNIIGAKGEKIREIRDKFNQVNITFPEPGLKSDKVTIRGPKSDVDACYKYLHRLNDEMKLNNFSVEVPIYKQNHKFIIGKGGANIKKIRDETNTRIDLPAEGAESDVIVIRGRKEDVNVAKEKILAIQEELDNVITQEIMIPAKLHNSIIGTKGRLIRAITEECGGVTIKFPTGGTGSDKVSIRGPKDDVLKAKKRLIEISNEKQLVGFTAEIKANPEQHKFLIGKNGVNIKKVREKTGARIVFPNENDDDKNTITIIGRKEEVEAAKTELNSIIEQLQNTAELTMEIDPKHHRYFVARGAEVLKQISIDYGGVTVSFPRNGSNSSKVVLKGAKDFLEGAKQRLQEIVEDLEAMVTFECVIPQEHHRTVLGTRGSKVQNIQRQYNVTIKFPDRERAEVFKISLLFADSEKVTMNGDAHSDGAEGETNQRDIIIIKGRQENCEAAAKALKDSVPVTEEMEVPYDLHRFIIGQKGKDVRSMMETYDVNIIIPPQNEQSDVITIKGPPENVVKAKEALKERIEQLELEKQDRLLRSFQLTVEVDPQYHPKIIGRNGAVISKIRKDHNVQINFPERDSASEKVITITGYEKDTEAAKEAILKLVQEQEDMYKEEVSIDARVHSRIIGSRGRNVVKIMDMFKVDIRFPRSSDPDPDLVVIQGAEDDVLDAKDHLLNLEEEYIQDLRERDLMRQYTMPPSRNGTHENETHRNDKGFVVKGAPWDKKGAAPDTTNTQEFPSFGSGGDMPPKPVAWGPSRR</sequence>
<keyword evidence="4 5" id="KW-0694">RNA-binding</keyword>
<feature type="domain" description="K Homology" evidence="7">
    <location>
        <begin position="293"/>
        <end position="361"/>
    </location>
</feature>
<dbReference type="CDD" id="cd22406">
    <property type="entry name" value="KH-I_Vigilin_rpt2"/>
    <property type="match status" value="1"/>
</dbReference>
<dbReference type="CDD" id="cd22412">
    <property type="entry name" value="KH-I_Vigilin_rpt9"/>
    <property type="match status" value="1"/>
</dbReference>
<dbReference type="AlphaFoldDB" id="A0AAV1Z9W1"/>
<dbReference type="CDD" id="cd22417">
    <property type="entry name" value="KH-I_Vigilin_rpt14"/>
    <property type="match status" value="1"/>
</dbReference>
<dbReference type="SUPFAM" id="SSF54791">
    <property type="entry name" value="Eukaryotic type KH-domain (KH-domain type I)"/>
    <property type="match status" value="15"/>
</dbReference>
<keyword evidence="9" id="KW-1185">Reference proteome</keyword>
<dbReference type="CDD" id="cd22407">
    <property type="entry name" value="KH-I_Vigilin_rpt3"/>
    <property type="match status" value="1"/>
</dbReference>
<organism evidence="8 9">
    <name type="scientific">Larinioides sclopetarius</name>
    <dbReference type="NCBI Taxonomy" id="280406"/>
    <lineage>
        <taxon>Eukaryota</taxon>
        <taxon>Metazoa</taxon>
        <taxon>Ecdysozoa</taxon>
        <taxon>Arthropoda</taxon>
        <taxon>Chelicerata</taxon>
        <taxon>Arachnida</taxon>
        <taxon>Araneae</taxon>
        <taxon>Araneomorphae</taxon>
        <taxon>Entelegynae</taxon>
        <taxon>Araneoidea</taxon>
        <taxon>Araneidae</taxon>
        <taxon>Larinioides</taxon>
    </lineage>
</organism>
<feature type="domain" description="K Homology" evidence="7">
    <location>
        <begin position="868"/>
        <end position="968"/>
    </location>
</feature>
<dbReference type="CDD" id="cd02394">
    <property type="entry name" value="KH-I_Vigilin_rpt6"/>
    <property type="match status" value="1"/>
</dbReference>
<feature type="domain" description="K Homology" evidence="7">
    <location>
        <begin position="362"/>
        <end position="426"/>
    </location>
</feature>
<accession>A0AAV1Z9W1</accession>
<feature type="domain" description="K Homology" evidence="7">
    <location>
        <begin position="1047"/>
        <end position="1116"/>
    </location>
</feature>
<feature type="compositionally biased region" description="Basic and acidic residues" evidence="6">
    <location>
        <begin position="1226"/>
        <end position="1237"/>
    </location>
</feature>
<dbReference type="EMBL" id="CAXIEN010000034">
    <property type="protein sequence ID" value="CAL1268499.1"/>
    <property type="molecule type" value="Genomic_DNA"/>
</dbReference>
<dbReference type="CDD" id="cd22411">
    <property type="entry name" value="KH-I_Vigilin_rpt8"/>
    <property type="match status" value="1"/>
</dbReference>
<evidence type="ECO:0000256" key="6">
    <source>
        <dbReference type="SAM" id="MobiDB-lite"/>
    </source>
</evidence>
<dbReference type="CDD" id="cd22409">
    <property type="entry name" value="KH-I_Vigilin_rpt5"/>
    <property type="match status" value="1"/>
</dbReference>
<dbReference type="Pfam" id="PF00013">
    <property type="entry name" value="KH_1"/>
    <property type="match status" value="13"/>
</dbReference>
<dbReference type="CDD" id="cd22413">
    <property type="entry name" value="KH-I_Vigilin_rpt10"/>
    <property type="match status" value="1"/>
</dbReference>
<feature type="domain" description="K Homology" evidence="7">
    <location>
        <begin position="1120"/>
        <end position="1189"/>
    </location>
</feature>
<dbReference type="GO" id="GO:0010468">
    <property type="term" value="P:regulation of gene expression"/>
    <property type="evidence" value="ECO:0007669"/>
    <property type="project" value="UniProtKB-ARBA"/>
</dbReference>
<feature type="domain" description="K Homology" evidence="7">
    <location>
        <begin position="502"/>
        <end position="571"/>
    </location>
</feature>
<dbReference type="Proteomes" id="UP001497382">
    <property type="component" value="Unassembled WGS sequence"/>
</dbReference>
<evidence type="ECO:0000313" key="9">
    <source>
        <dbReference type="Proteomes" id="UP001497382"/>
    </source>
</evidence>
<dbReference type="CDD" id="cd22416">
    <property type="entry name" value="KH-I_Vigilin_rpt13"/>
    <property type="match status" value="1"/>
</dbReference>
<name>A0AAV1Z9W1_9ARAC</name>
<evidence type="ECO:0000259" key="7">
    <source>
        <dbReference type="SMART" id="SM00322"/>
    </source>
</evidence>
<comment type="caution">
    <text evidence="8">The sequence shown here is derived from an EMBL/GenBank/DDBJ whole genome shotgun (WGS) entry which is preliminary data.</text>
</comment>
<feature type="region of interest" description="Disordered" evidence="6">
    <location>
        <begin position="1226"/>
        <end position="1268"/>
    </location>
</feature>
<dbReference type="Pfam" id="PF24668">
    <property type="entry name" value="KH_Vigilin"/>
    <property type="match status" value="1"/>
</dbReference>
<feature type="domain" description="K Homology" evidence="7">
    <location>
        <begin position="795"/>
        <end position="864"/>
    </location>
</feature>
<feature type="domain" description="K Homology" evidence="7">
    <location>
        <begin position="969"/>
        <end position="1035"/>
    </location>
</feature>
<dbReference type="CDD" id="cd22414">
    <property type="entry name" value="KH-I_Vigilin_rpt11"/>
    <property type="match status" value="1"/>
</dbReference>
<dbReference type="InterPro" id="IPR004087">
    <property type="entry name" value="KH_dom"/>
</dbReference>
<dbReference type="PROSITE" id="PS50084">
    <property type="entry name" value="KH_TYPE_1"/>
    <property type="match status" value="15"/>
</dbReference>
<dbReference type="Gene3D" id="3.30.1370.10">
    <property type="entry name" value="K Homology domain, type 1"/>
    <property type="match status" value="15"/>
</dbReference>
<dbReference type="CDD" id="cd22410">
    <property type="entry name" value="KH-I_Vigilin_rpt7"/>
    <property type="match status" value="1"/>
</dbReference>
<dbReference type="CDD" id="cd22408">
    <property type="entry name" value="KH-I_Vigilin_rpt4"/>
    <property type="match status" value="1"/>
</dbReference>
<dbReference type="CDD" id="cd22418">
    <property type="entry name" value="KH-I_Vigilin_rpt15"/>
    <property type="match status" value="1"/>
</dbReference>
<dbReference type="PANTHER" id="PTHR10627:SF31">
    <property type="entry name" value="DODECA-SATELLITE-BINDING PROTEIN 1, ISOFORM A"/>
    <property type="match status" value="1"/>
</dbReference>
<evidence type="ECO:0000256" key="4">
    <source>
        <dbReference type="ARBA" id="ARBA00022884"/>
    </source>
</evidence>
<dbReference type="InterPro" id="IPR036612">
    <property type="entry name" value="KH_dom_type_1_sf"/>
</dbReference>
<feature type="domain" description="K Homology" evidence="7">
    <location>
        <begin position="722"/>
        <end position="791"/>
    </location>
</feature>
<evidence type="ECO:0000256" key="5">
    <source>
        <dbReference type="PROSITE-ProRule" id="PRU00117"/>
    </source>
</evidence>
<dbReference type="SMART" id="SM00322">
    <property type="entry name" value="KH"/>
    <property type="match status" value="15"/>
</dbReference>
<gene>
    <name evidence="8" type="ORF">LARSCL_LOCUS4200</name>
</gene>
<dbReference type="InterPro" id="IPR057778">
    <property type="entry name" value="KH_Vigilin_N"/>
</dbReference>
<dbReference type="PANTHER" id="PTHR10627">
    <property type="entry name" value="SCP160"/>
    <property type="match status" value="1"/>
</dbReference>
<keyword evidence="2" id="KW-0963">Cytoplasm</keyword>
<dbReference type="CDD" id="cd22405">
    <property type="entry name" value="KH-I_Vigilin_rpt1"/>
    <property type="match status" value="1"/>
</dbReference>
<feature type="domain" description="K Homology" evidence="7">
    <location>
        <begin position="576"/>
        <end position="644"/>
    </location>
</feature>
<dbReference type="FunFam" id="3.30.1370.10:FF:000018">
    <property type="entry name" value="vigilin isoform X1"/>
    <property type="match status" value="2"/>
</dbReference>
<reference evidence="8 9" key="1">
    <citation type="submission" date="2024-04" db="EMBL/GenBank/DDBJ databases">
        <authorList>
            <person name="Rising A."/>
            <person name="Reimegard J."/>
            <person name="Sonavane S."/>
            <person name="Akerstrom W."/>
            <person name="Nylinder S."/>
            <person name="Hedman E."/>
            <person name="Kallberg Y."/>
        </authorList>
    </citation>
    <scope>NUCLEOTIDE SEQUENCE [LARGE SCALE GENOMIC DNA]</scope>
</reference>
<evidence type="ECO:0000256" key="3">
    <source>
        <dbReference type="ARBA" id="ARBA00022737"/>
    </source>
</evidence>
<comment type="subcellular location">
    <subcellularLocation>
        <location evidence="1">Cytoplasm</location>
    </subcellularLocation>
</comment>
<feature type="domain" description="K Homology" evidence="7">
    <location>
        <begin position="148"/>
        <end position="216"/>
    </location>
</feature>
<feature type="domain" description="K Homology" evidence="7">
    <location>
        <begin position="220"/>
        <end position="288"/>
    </location>
</feature>
<feature type="domain" description="K Homology" evidence="7">
    <location>
        <begin position="70"/>
        <end position="147"/>
    </location>
</feature>
<evidence type="ECO:0000313" key="8">
    <source>
        <dbReference type="EMBL" id="CAL1268499.1"/>
    </source>
</evidence>
<evidence type="ECO:0000256" key="2">
    <source>
        <dbReference type="ARBA" id="ARBA00022490"/>
    </source>
</evidence>
<feature type="domain" description="K Homology" evidence="7">
    <location>
        <begin position="431"/>
        <end position="498"/>
    </location>
</feature>
<protein>
    <recommendedName>
        <fullName evidence="7">K Homology domain-containing protein</fullName>
    </recommendedName>
</protein>
<dbReference type="FunFam" id="3.30.1370.10:FF:000039">
    <property type="entry name" value="vigilin isoform X1"/>
    <property type="match status" value="1"/>
</dbReference>
<keyword evidence="3" id="KW-0677">Repeat</keyword>
<dbReference type="GO" id="GO:0003729">
    <property type="term" value="F:mRNA binding"/>
    <property type="evidence" value="ECO:0007669"/>
    <property type="project" value="TreeGrafter"/>
</dbReference>
<feature type="domain" description="K Homology" evidence="7">
    <location>
        <begin position="648"/>
        <end position="717"/>
    </location>
</feature>
<evidence type="ECO:0000256" key="1">
    <source>
        <dbReference type="ARBA" id="ARBA00004496"/>
    </source>
</evidence>
<dbReference type="InterPro" id="IPR004088">
    <property type="entry name" value="KH_dom_type_1"/>
</dbReference>